<organism evidence="2 3">
    <name type="scientific">Symmachiella dynata</name>
    <dbReference type="NCBI Taxonomy" id="2527995"/>
    <lineage>
        <taxon>Bacteria</taxon>
        <taxon>Pseudomonadati</taxon>
        <taxon>Planctomycetota</taxon>
        <taxon>Planctomycetia</taxon>
        <taxon>Planctomycetales</taxon>
        <taxon>Planctomycetaceae</taxon>
        <taxon>Symmachiella</taxon>
    </lineage>
</organism>
<dbReference type="EMBL" id="CP036276">
    <property type="protein sequence ID" value="QDU46821.1"/>
    <property type="molecule type" value="Genomic_DNA"/>
</dbReference>
<dbReference type="Gene3D" id="1.25.10.10">
    <property type="entry name" value="Leucine-rich Repeat Variant"/>
    <property type="match status" value="1"/>
</dbReference>
<gene>
    <name evidence="2" type="ORF">Mal52_53430</name>
</gene>
<accession>A0A517ZWG5</accession>
<sequence length="292" mass="32630">MNADQSSSQREVVHTGRLSRNLYAVLLVGLAVVVSLAVIVFLRPHVDSWLEVSSAYRNLSSTDPNEQDDAIRRLRSLGEETESHLIALLHHSDANVRLFAASELAHKTRVSDNIIEAFLIALENKQHVAEIGDSAPKLFFRHAENATGPLTETDQRMIAWLKPRLNSNKVDQSGTAAWALAAFVNRDPSLRGPLVAYLKKGVFFYKYLVLQEMVDSDPSLRDEYVDVLLSGLGSSVRTDQTNALHGLAILEIDPDELRSRLEARREEATEPGEISRIDQALEELREKEAEQL</sequence>
<dbReference type="InterPro" id="IPR011989">
    <property type="entry name" value="ARM-like"/>
</dbReference>
<dbReference type="AlphaFoldDB" id="A0A517ZWG5"/>
<keyword evidence="1" id="KW-0472">Membrane</keyword>
<dbReference type="RefSeq" id="WP_145379354.1">
    <property type="nucleotide sequence ID" value="NZ_CP036276.1"/>
</dbReference>
<dbReference type="SUPFAM" id="SSF48371">
    <property type="entry name" value="ARM repeat"/>
    <property type="match status" value="1"/>
</dbReference>
<dbReference type="KEGG" id="sdyn:Mal52_53430"/>
<protein>
    <recommendedName>
        <fullName evidence="4">HEAT repeat protein</fullName>
    </recommendedName>
</protein>
<keyword evidence="1" id="KW-0812">Transmembrane</keyword>
<proteinExistence type="predicted"/>
<keyword evidence="3" id="KW-1185">Reference proteome</keyword>
<evidence type="ECO:0000313" key="3">
    <source>
        <dbReference type="Proteomes" id="UP000319383"/>
    </source>
</evidence>
<evidence type="ECO:0008006" key="4">
    <source>
        <dbReference type="Google" id="ProtNLM"/>
    </source>
</evidence>
<evidence type="ECO:0000256" key="1">
    <source>
        <dbReference type="SAM" id="Phobius"/>
    </source>
</evidence>
<feature type="transmembrane region" description="Helical" evidence="1">
    <location>
        <begin position="21"/>
        <end position="42"/>
    </location>
</feature>
<dbReference type="Proteomes" id="UP000319383">
    <property type="component" value="Chromosome"/>
</dbReference>
<reference evidence="2 3" key="1">
    <citation type="submission" date="2019-02" db="EMBL/GenBank/DDBJ databases">
        <title>Deep-cultivation of Planctomycetes and their phenomic and genomic characterization uncovers novel biology.</title>
        <authorList>
            <person name="Wiegand S."/>
            <person name="Jogler M."/>
            <person name="Boedeker C."/>
            <person name="Pinto D."/>
            <person name="Vollmers J."/>
            <person name="Rivas-Marin E."/>
            <person name="Kohn T."/>
            <person name="Peeters S.H."/>
            <person name="Heuer A."/>
            <person name="Rast P."/>
            <person name="Oberbeckmann S."/>
            <person name="Bunk B."/>
            <person name="Jeske O."/>
            <person name="Meyerdierks A."/>
            <person name="Storesund J.E."/>
            <person name="Kallscheuer N."/>
            <person name="Luecker S."/>
            <person name="Lage O.M."/>
            <person name="Pohl T."/>
            <person name="Merkel B.J."/>
            <person name="Hornburger P."/>
            <person name="Mueller R.-W."/>
            <person name="Bruemmer F."/>
            <person name="Labrenz M."/>
            <person name="Spormann A.M."/>
            <person name="Op den Camp H."/>
            <person name="Overmann J."/>
            <person name="Amann R."/>
            <person name="Jetten M.S.M."/>
            <person name="Mascher T."/>
            <person name="Medema M.H."/>
            <person name="Devos D.P."/>
            <person name="Kaster A.-K."/>
            <person name="Ovreas L."/>
            <person name="Rohde M."/>
            <person name="Galperin M.Y."/>
            <person name="Jogler C."/>
        </authorList>
    </citation>
    <scope>NUCLEOTIDE SEQUENCE [LARGE SCALE GENOMIC DNA]</scope>
    <source>
        <strain evidence="2 3">Mal52</strain>
    </source>
</reference>
<keyword evidence="1" id="KW-1133">Transmembrane helix</keyword>
<name>A0A517ZWG5_9PLAN</name>
<evidence type="ECO:0000313" key="2">
    <source>
        <dbReference type="EMBL" id="QDU46821.1"/>
    </source>
</evidence>
<dbReference type="InterPro" id="IPR016024">
    <property type="entry name" value="ARM-type_fold"/>
</dbReference>